<evidence type="ECO:0000313" key="6">
    <source>
        <dbReference type="EMBL" id="GAA0878470.1"/>
    </source>
</evidence>
<gene>
    <name evidence="6" type="ORF">GCM10009119_14380</name>
</gene>
<keyword evidence="5" id="KW-0378">Hydrolase</keyword>
<protein>
    <recommendedName>
        <fullName evidence="8">Aminopeptidase FrvX</fullName>
    </recommendedName>
</protein>
<dbReference type="InterPro" id="IPR023367">
    <property type="entry name" value="Peptidase_M42_dom2"/>
</dbReference>
<accession>A0ABP3YAI4</accession>
<keyword evidence="7" id="KW-1185">Reference proteome</keyword>
<keyword evidence="3" id="KW-0645">Protease</keyword>
<reference evidence="7" key="1">
    <citation type="journal article" date="2019" name="Int. J. Syst. Evol. Microbiol.">
        <title>The Global Catalogue of Microorganisms (GCM) 10K type strain sequencing project: providing services to taxonomists for standard genome sequencing and annotation.</title>
        <authorList>
            <consortium name="The Broad Institute Genomics Platform"/>
            <consortium name="The Broad Institute Genome Sequencing Center for Infectious Disease"/>
            <person name="Wu L."/>
            <person name="Ma J."/>
        </authorList>
    </citation>
    <scope>NUCLEOTIDE SEQUENCE [LARGE SCALE GENOMIC DNA]</scope>
    <source>
        <strain evidence="7">JCM 16112</strain>
    </source>
</reference>
<sequence>MKFLSELLFKHSVSGDETEIAHFIFDYVRKQSSIWKVPPEIYFGEEYHDCLMLKFGVPRTAVFAHLDTIGFMTRYENQLVAVGGPEVIEGTRLVGRDSKGDILCRIIGDEQACFHDLPRGIDRGTRLSFEQNIRVDEEYIQAAYLDNRLGIYNALKLCETLENGWVVFSTYEEHGGGSMPALLNFIQTNSPIRQALISDITWITEGVEHHKGVVISIRDKYIPRKKFINKLVSFAEKSGVPFQLEVEAYGGSDGREVQFSSHFIDWCFVGAAEDQVHTPDEKVSLFDLDCMLRMYSFLMEKL</sequence>
<dbReference type="SUPFAM" id="SSF53187">
    <property type="entry name" value="Zn-dependent exopeptidases"/>
    <property type="match status" value="1"/>
</dbReference>
<evidence type="ECO:0000256" key="4">
    <source>
        <dbReference type="ARBA" id="ARBA00022723"/>
    </source>
</evidence>
<comment type="similarity">
    <text evidence="1">Belongs to the peptidase M42 family.</text>
</comment>
<dbReference type="Pfam" id="PF05343">
    <property type="entry name" value="Peptidase_M42"/>
    <property type="match status" value="1"/>
</dbReference>
<evidence type="ECO:0000256" key="2">
    <source>
        <dbReference type="ARBA" id="ARBA00022438"/>
    </source>
</evidence>
<dbReference type="EMBL" id="BAAAFI010000006">
    <property type="protein sequence ID" value="GAA0878470.1"/>
    <property type="molecule type" value="Genomic_DNA"/>
</dbReference>
<keyword evidence="4" id="KW-0479">Metal-binding</keyword>
<name>A0ABP3YAI4_9BACT</name>
<evidence type="ECO:0008006" key="8">
    <source>
        <dbReference type="Google" id="ProtNLM"/>
    </source>
</evidence>
<evidence type="ECO:0000256" key="3">
    <source>
        <dbReference type="ARBA" id="ARBA00022670"/>
    </source>
</evidence>
<dbReference type="Gene3D" id="2.40.30.40">
    <property type="entry name" value="Peptidase M42, domain 2"/>
    <property type="match status" value="1"/>
</dbReference>
<comment type="caution">
    <text evidence="6">The sequence shown here is derived from an EMBL/GenBank/DDBJ whole genome shotgun (WGS) entry which is preliminary data.</text>
</comment>
<organism evidence="6 7">
    <name type="scientific">Algoriphagus jejuensis</name>
    <dbReference type="NCBI Taxonomy" id="419934"/>
    <lineage>
        <taxon>Bacteria</taxon>
        <taxon>Pseudomonadati</taxon>
        <taxon>Bacteroidota</taxon>
        <taxon>Cytophagia</taxon>
        <taxon>Cytophagales</taxon>
        <taxon>Cyclobacteriaceae</taxon>
        <taxon>Algoriphagus</taxon>
    </lineage>
</organism>
<proteinExistence type="inferred from homology"/>
<evidence type="ECO:0000256" key="1">
    <source>
        <dbReference type="ARBA" id="ARBA00006272"/>
    </source>
</evidence>
<dbReference type="PANTHER" id="PTHR32481:SF7">
    <property type="entry name" value="AMINOPEPTIDASE YHFE-RELATED"/>
    <property type="match status" value="1"/>
</dbReference>
<dbReference type="RefSeq" id="WP_343849904.1">
    <property type="nucleotide sequence ID" value="NZ_BAAAFI010000006.1"/>
</dbReference>
<evidence type="ECO:0000256" key="5">
    <source>
        <dbReference type="ARBA" id="ARBA00022801"/>
    </source>
</evidence>
<evidence type="ECO:0000313" key="7">
    <source>
        <dbReference type="Proteomes" id="UP001500469"/>
    </source>
</evidence>
<dbReference type="InterPro" id="IPR008007">
    <property type="entry name" value="Peptidase_M42"/>
</dbReference>
<dbReference type="InterPro" id="IPR051464">
    <property type="entry name" value="Peptidase_M42_aminopept"/>
</dbReference>
<dbReference type="PANTHER" id="PTHR32481">
    <property type="entry name" value="AMINOPEPTIDASE"/>
    <property type="match status" value="1"/>
</dbReference>
<dbReference type="Proteomes" id="UP001500469">
    <property type="component" value="Unassembled WGS sequence"/>
</dbReference>
<keyword evidence="2" id="KW-0031">Aminopeptidase</keyword>
<dbReference type="Gene3D" id="3.40.630.10">
    <property type="entry name" value="Zn peptidases"/>
    <property type="match status" value="1"/>
</dbReference>